<feature type="region of interest" description="Disordered" evidence="1">
    <location>
        <begin position="108"/>
        <end position="127"/>
    </location>
</feature>
<name>A0ABU5N592_9MICO</name>
<dbReference type="PANTHER" id="PTHR43346:SF1">
    <property type="entry name" value="QUERCETIN 2,3-DIOXYGENASE-RELATED"/>
    <property type="match status" value="1"/>
</dbReference>
<accession>A0ABU5N592</accession>
<dbReference type="Pfam" id="PF07883">
    <property type="entry name" value="Cupin_2"/>
    <property type="match status" value="1"/>
</dbReference>
<dbReference type="Proteomes" id="UP001291912">
    <property type="component" value="Unassembled WGS sequence"/>
</dbReference>
<protein>
    <submittedName>
        <fullName evidence="3">Cupin domain-containing protein</fullName>
    </submittedName>
</protein>
<dbReference type="InterPro" id="IPR013096">
    <property type="entry name" value="Cupin_2"/>
</dbReference>
<dbReference type="EMBL" id="JAWJYN010000001">
    <property type="protein sequence ID" value="MDZ8161249.1"/>
    <property type="molecule type" value="Genomic_DNA"/>
</dbReference>
<dbReference type="Gene3D" id="2.60.120.10">
    <property type="entry name" value="Jelly Rolls"/>
    <property type="match status" value="1"/>
</dbReference>
<dbReference type="PANTHER" id="PTHR43346">
    <property type="entry name" value="LIGAND BINDING DOMAIN PROTEIN, PUTATIVE (AFU_ORTHOLOGUE AFUA_6G14370)-RELATED"/>
    <property type="match status" value="1"/>
</dbReference>
<dbReference type="InterPro" id="IPR014710">
    <property type="entry name" value="RmlC-like_jellyroll"/>
</dbReference>
<keyword evidence="4" id="KW-1185">Reference proteome</keyword>
<organism evidence="3 4">
    <name type="scientific">Microbacterium aquimaris</name>
    <dbReference type="NCBI Taxonomy" id="459816"/>
    <lineage>
        <taxon>Bacteria</taxon>
        <taxon>Bacillati</taxon>
        <taxon>Actinomycetota</taxon>
        <taxon>Actinomycetes</taxon>
        <taxon>Micrococcales</taxon>
        <taxon>Microbacteriaceae</taxon>
        <taxon>Microbacterium</taxon>
    </lineage>
</organism>
<comment type="caution">
    <text evidence="3">The sequence shown here is derived from an EMBL/GenBank/DDBJ whole genome shotgun (WGS) entry which is preliminary data.</text>
</comment>
<evidence type="ECO:0000256" key="1">
    <source>
        <dbReference type="SAM" id="MobiDB-lite"/>
    </source>
</evidence>
<evidence type="ECO:0000313" key="4">
    <source>
        <dbReference type="Proteomes" id="UP001291912"/>
    </source>
</evidence>
<evidence type="ECO:0000259" key="2">
    <source>
        <dbReference type="Pfam" id="PF07883"/>
    </source>
</evidence>
<reference evidence="3 4" key="1">
    <citation type="submission" date="2023-10" db="EMBL/GenBank/DDBJ databases">
        <title>Microbacterium xanthum sp. nov., isolated from seaweed.</title>
        <authorList>
            <person name="Lee S.D."/>
        </authorList>
    </citation>
    <scope>NUCLEOTIDE SEQUENCE [LARGE SCALE GENOMIC DNA]</scope>
    <source>
        <strain evidence="3 4">KCTC 19124</strain>
    </source>
</reference>
<proteinExistence type="predicted"/>
<dbReference type="RefSeq" id="WP_194423889.1">
    <property type="nucleotide sequence ID" value="NZ_BAAAPT010000001.1"/>
</dbReference>
<evidence type="ECO:0000313" key="3">
    <source>
        <dbReference type="EMBL" id="MDZ8161249.1"/>
    </source>
</evidence>
<dbReference type="InterPro" id="IPR011051">
    <property type="entry name" value="RmlC_Cupin_sf"/>
</dbReference>
<gene>
    <name evidence="3" type="ORF">R2Q92_05320</name>
</gene>
<dbReference type="CDD" id="cd02208">
    <property type="entry name" value="cupin_RmlC-like"/>
    <property type="match status" value="1"/>
</dbReference>
<dbReference type="SUPFAM" id="SSF51182">
    <property type="entry name" value="RmlC-like cupins"/>
    <property type="match status" value="1"/>
</dbReference>
<sequence length="127" mass="14275">MSADVLRPAEAELRFGDWGPAYLQRSDDAAFGTVVLRPGDAFDNHLHEKHTESFVVVEGKAEIWLDRTTRVVVSAGEVLRAEPGEEHFVRNPFDETFRAVFVKTPWVDGDKVDRPWTPDASPEAPEN</sequence>
<feature type="domain" description="Cupin type-2" evidence="2">
    <location>
        <begin position="33"/>
        <end position="102"/>
    </location>
</feature>
<dbReference type="InterPro" id="IPR052538">
    <property type="entry name" value="Flavonoid_dioxygenase-like"/>
</dbReference>